<proteinExistence type="inferred from homology"/>
<sequence length="279" mass="32309">MNKNIIWLASYPKSGNTWFRSFLTALTTGTEVNLDKMNTDGIFSNKAILEKTLDLDADYLLPHQIEEYQRIVYNYLSQTADKPKFIKIHDAFTFSNNTPLIPEEATKVAIYLIRNPLDVTLSLANHVGLNVDQTIEKYITNPNGAFIKRKSSASTQFHQPLGSWNMHVESWLSKPKFPVHFVKYEDLKTKPFLVFSDALKAMGLTYSEEQIRNAIAETEFEKLQKKEKEKGFKEKPIDSVAFFRKGNVGSWREELTKEQIQKIKTANEPMMKYFGYWED</sequence>
<dbReference type="RefSeq" id="WP_379839030.1">
    <property type="nucleotide sequence ID" value="NZ_JBHRYQ010000001.1"/>
</dbReference>
<dbReference type="PANTHER" id="PTHR11783">
    <property type="entry name" value="SULFOTRANSFERASE SULT"/>
    <property type="match status" value="1"/>
</dbReference>
<evidence type="ECO:0000313" key="4">
    <source>
        <dbReference type="EMBL" id="MFC3812164.1"/>
    </source>
</evidence>
<dbReference type="Gene3D" id="3.40.50.300">
    <property type="entry name" value="P-loop containing nucleotide triphosphate hydrolases"/>
    <property type="match status" value="1"/>
</dbReference>
<name>A0ABV7YZY4_9BACT</name>
<dbReference type="EMBL" id="JBHRYQ010000001">
    <property type="protein sequence ID" value="MFC3812164.1"/>
    <property type="molecule type" value="Genomic_DNA"/>
</dbReference>
<dbReference type="InterPro" id="IPR027417">
    <property type="entry name" value="P-loop_NTPase"/>
</dbReference>
<evidence type="ECO:0000256" key="1">
    <source>
        <dbReference type="ARBA" id="ARBA00005771"/>
    </source>
</evidence>
<reference evidence="5" key="1">
    <citation type="journal article" date="2019" name="Int. J. Syst. Evol. Microbiol.">
        <title>The Global Catalogue of Microorganisms (GCM) 10K type strain sequencing project: providing services to taxonomists for standard genome sequencing and annotation.</title>
        <authorList>
            <consortium name="The Broad Institute Genomics Platform"/>
            <consortium name="The Broad Institute Genome Sequencing Center for Infectious Disease"/>
            <person name="Wu L."/>
            <person name="Ma J."/>
        </authorList>
    </citation>
    <scope>NUCLEOTIDE SEQUENCE [LARGE SCALE GENOMIC DNA]</scope>
    <source>
        <strain evidence="5">CECT 7956</strain>
    </source>
</reference>
<comment type="similarity">
    <text evidence="1">Belongs to the sulfotransferase 1 family.</text>
</comment>
<dbReference type="Proteomes" id="UP001595616">
    <property type="component" value="Unassembled WGS sequence"/>
</dbReference>
<dbReference type="InterPro" id="IPR000863">
    <property type="entry name" value="Sulfotransferase_dom"/>
</dbReference>
<gene>
    <name evidence="4" type="ORF">ACFOOI_16000</name>
</gene>
<organism evidence="4 5">
    <name type="scientific">Lacihabitans lacunae</name>
    <dbReference type="NCBI Taxonomy" id="1028214"/>
    <lineage>
        <taxon>Bacteria</taxon>
        <taxon>Pseudomonadati</taxon>
        <taxon>Bacteroidota</taxon>
        <taxon>Cytophagia</taxon>
        <taxon>Cytophagales</taxon>
        <taxon>Leadbetterellaceae</taxon>
        <taxon>Lacihabitans</taxon>
    </lineage>
</organism>
<dbReference type="Pfam" id="PF00685">
    <property type="entry name" value="Sulfotransfer_1"/>
    <property type="match status" value="1"/>
</dbReference>
<keyword evidence="5" id="KW-1185">Reference proteome</keyword>
<protein>
    <submittedName>
        <fullName evidence="4">Sulfotransferase domain-containing protein</fullName>
    </submittedName>
</protein>
<accession>A0ABV7YZY4</accession>
<evidence type="ECO:0000256" key="2">
    <source>
        <dbReference type="ARBA" id="ARBA00022679"/>
    </source>
</evidence>
<comment type="caution">
    <text evidence="4">The sequence shown here is derived from an EMBL/GenBank/DDBJ whole genome shotgun (WGS) entry which is preliminary data.</text>
</comment>
<dbReference type="SUPFAM" id="SSF52540">
    <property type="entry name" value="P-loop containing nucleoside triphosphate hydrolases"/>
    <property type="match status" value="1"/>
</dbReference>
<feature type="domain" description="Sulfotransferase" evidence="3">
    <location>
        <begin position="6"/>
        <end position="274"/>
    </location>
</feature>
<evidence type="ECO:0000313" key="5">
    <source>
        <dbReference type="Proteomes" id="UP001595616"/>
    </source>
</evidence>
<keyword evidence="2" id="KW-0808">Transferase</keyword>
<evidence type="ECO:0000259" key="3">
    <source>
        <dbReference type="Pfam" id="PF00685"/>
    </source>
</evidence>